<protein>
    <submittedName>
        <fullName evidence="1">Uncharacterized protein</fullName>
    </submittedName>
</protein>
<evidence type="ECO:0000313" key="1">
    <source>
        <dbReference type="EMBL" id="MBW74141.1"/>
    </source>
</evidence>
<accession>A0A2M4D9H5</accession>
<sequence length="79" mass="8947">MVSPFCTITSGTMMHRMRPYSVIFFLGMIPLTFGAKVKPYCIPRCYVVMSCAFGFSSSKVPMYTQQAKKSSLLRYISLL</sequence>
<name>A0A2M4D9H5_ANODA</name>
<organism evidence="1">
    <name type="scientific">Anopheles darlingi</name>
    <name type="common">Mosquito</name>
    <dbReference type="NCBI Taxonomy" id="43151"/>
    <lineage>
        <taxon>Eukaryota</taxon>
        <taxon>Metazoa</taxon>
        <taxon>Ecdysozoa</taxon>
        <taxon>Arthropoda</taxon>
        <taxon>Hexapoda</taxon>
        <taxon>Insecta</taxon>
        <taxon>Pterygota</taxon>
        <taxon>Neoptera</taxon>
        <taxon>Endopterygota</taxon>
        <taxon>Diptera</taxon>
        <taxon>Nematocera</taxon>
        <taxon>Culicoidea</taxon>
        <taxon>Culicidae</taxon>
        <taxon>Anophelinae</taxon>
        <taxon>Anopheles</taxon>
    </lineage>
</organism>
<dbReference type="EMBL" id="GGFL01009963">
    <property type="protein sequence ID" value="MBW74141.1"/>
    <property type="molecule type" value="Transcribed_RNA"/>
</dbReference>
<proteinExistence type="predicted"/>
<reference evidence="1" key="1">
    <citation type="submission" date="2018-01" db="EMBL/GenBank/DDBJ databases">
        <title>An insight into the sialome of Amazonian anophelines.</title>
        <authorList>
            <person name="Ribeiro J.M."/>
            <person name="Scarpassa V."/>
            <person name="Calvo E."/>
        </authorList>
    </citation>
    <scope>NUCLEOTIDE SEQUENCE</scope>
</reference>
<dbReference type="AlphaFoldDB" id="A0A2M4D9H5"/>